<dbReference type="Proteomes" id="UP000829196">
    <property type="component" value="Unassembled WGS sequence"/>
</dbReference>
<keyword evidence="2" id="KW-1185">Reference proteome</keyword>
<gene>
    <name evidence="1" type="ORF">KFK09_009728</name>
</gene>
<evidence type="ECO:0000313" key="2">
    <source>
        <dbReference type="Proteomes" id="UP000829196"/>
    </source>
</evidence>
<dbReference type="AlphaFoldDB" id="A0A8T3BKJ7"/>
<sequence>MHGSHSTNHSCWLIRWRRDGEVFDQVDEESSWELFCAGLAYLFRKLIQRHLQHWIAFGAESEYRSETNKNVSHNFKSVPCMVPSMVLPLGAKRVSDGTPVQCPHRIISRLWETNSLP</sequence>
<accession>A0A8T3BKJ7</accession>
<protein>
    <submittedName>
        <fullName evidence="1">Uncharacterized protein</fullName>
    </submittedName>
</protein>
<evidence type="ECO:0000313" key="1">
    <source>
        <dbReference type="EMBL" id="KAI0513698.1"/>
    </source>
</evidence>
<comment type="caution">
    <text evidence="1">The sequence shown here is derived from an EMBL/GenBank/DDBJ whole genome shotgun (WGS) entry which is preliminary data.</text>
</comment>
<name>A0A8T3BKJ7_DENNO</name>
<reference evidence="1" key="1">
    <citation type="journal article" date="2022" name="Front. Genet.">
        <title>Chromosome-Scale Assembly of the Dendrobium nobile Genome Provides Insights Into the Molecular Mechanism of the Biosynthesis of the Medicinal Active Ingredient of Dendrobium.</title>
        <authorList>
            <person name="Xu Q."/>
            <person name="Niu S.-C."/>
            <person name="Li K.-L."/>
            <person name="Zheng P.-J."/>
            <person name="Zhang X.-J."/>
            <person name="Jia Y."/>
            <person name="Liu Y."/>
            <person name="Niu Y.-X."/>
            <person name="Yu L.-H."/>
            <person name="Chen D.-F."/>
            <person name="Zhang G.-Q."/>
        </authorList>
    </citation>
    <scope>NUCLEOTIDE SEQUENCE</scope>
    <source>
        <tissue evidence="1">Leaf</tissue>
    </source>
</reference>
<organism evidence="1 2">
    <name type="scientific">Dendrobium nobile</name>
    <name type="common">Orchid</name>
    <dbReference type="NCBI Taxonomy" id="94219"/>
    <lineage>
        <taxon>Eukaryota</taxon>
        <taxon>Viridiplantae</taxon>
        <taxon>Streptophyta</taxon>
        <taxon>Embryophyta</taxon>
        <taxon>Tracheophyta</taxon>
        <taxon>Spermatophyta</taxon>
        <taxon>Magnoliopsida</taxon>
        <taxon>Liliopsida</taxon>
        <taxon>Asparagales</taxon>
        <taxon>Orchidaceae</taxon>
        <taxon>Epidendroideae</taxon>
        <taxon>Malaxideae</taxon>
        <taxon>Dendrobiinae</taxon>
        <taxon>Dendrobium</taxon>
    </lineage>
</organism>
<dbReference type="EMBL" id="JAGYWB010000008">
    <property type="protein sequence ID" value="KAI0513698.1"/>
    <property type="molecule type" value="Genomic_DNA"/>
</dbReference>
<proteinExistence type="predicted"/>